<evidence type="ECO:0000313" key="2">
    <source>
        <dbReference type="EMBL" id="KAF2193063.1"/>
    </source>
</evidence>
<accession>A0A6A6EPV4</accession>
<feature type="region of interest" description="Disordered" evidence="1">
    <location>
        <begin position="68"/>
        <end position="90"/>
    </location>
</feature>
<dbReference type="AlphaFoldDB" id="A0A6A6EPV4"/>
<name>A0A6A6EPV4_9PEZI</name>
<feature type="region of interest" description="Disordered" evidence="1">
    <location>
        <begin position="249"/>
        <end position="308"/>
    </location>
</feature>
<dbReference type="Proteomes" id="UP000800200">
    <property type="component" value="Unassembled WGS sequence"/>
</dbReference>
<gene>
    <name evidence="2" type="ORF">K469DRAFT_795602</name>
</gene>
<protein>
    <submittedName>
        <fullName evidence="2">Uncharacterized protein</fullName>
    </submittedName>
</protein>
<feature type="region of interest" description="Disordered" evidence="1">
    <location>
        <begin position="141"/>
        <end position="228"/>
    </location>
</feature>
<keyword evidence="3" id="KW-1185">Reference proteome</keyword>
<evidence type="ECO:0000256" key="1">
    <source>
        <dbReference type="SAM" id="MobiDB-lite"/>
    </source>
</evidence>
<sequence>MGSSRRGKSGKAPRKGGRPAKKVVRPNVGNLRRATNLFDKMNESSGRNSRSWKERMIIELLGTSDEDCPIASEERVDSAQPPLPKQPPCSPVTAVKNSIINENRIVEVVPCGILKHNNSRVKPGRTVSFSIKPSWHRRVFDDDNEDYTLPPPKGFTRATQAVNSSNKASINKHESESDVDTLLFSDSSARNGARPDSRKWVVASDGDNEVQSPSSSSTRAGPSKRNTHIIEEKFDIELIFKAHSKTRPFAVDSDSDEDTLSRGSGHHQKSSQKDPNHRGHTRGIARLKKPSHGSQHKPRVIEEESENEIEVSSIPVPKRIFPKFISQSKPKSRYCKPTVDSLQEFIGDNESNANSVGSIDSMGIELDGYNKYQAIDIDAMEVNEDIQDLEIDMKGWGRSEDEEDEHDIQEDIREEVEDFDIDMVGWGNSKDEDWKSRKGQGRKKPGVSNATKHQQRDSAHLISDLTNDIDDLELENSDSSLSRTHCNYHISPTSTDNCRELEEIDMSNRDRKWAKEKEKRARDEHVRLIFRNEFLREMARQDRYYGVFPDDELDRNRGIPLPSIEPSDRDMRCQARNQKPAIRIKRENQSRHRKGLK</sequence>
<feature type="compositionally biased region" description="Basic residues" evidence="1">
    <location>
        <begin position="1"/>
        <end position="24"/>
    </location>
</feature>
<feature type="region of interest" description="Disordered" evidence="1">
    <location>
        <begin position="555"/>
        <end position="597"/>
    </location>
</feature>
<organism evidence="2 3">
    <name type="scientific">Zopfia rhizophila CBS 207.26</name>
    <dbReference type="NCBI Taxonomy" id="1314779"/>
    <lineage>
        <taxon>Eukaryota</taxon>
        <taxon>Fungi</taxon>
        <taxon>Dikarya</taxon>
        <taxon>Ascomycota</taxon>
        <taxon>Pezizomycotina</taxon>
        <taxon>Dothideomycetes</taxon>
        <taxon>Dothideomycetes incertae sedis</taxon>
        <taxon>Zopfiaceae</taxon>
        <taxon>Zopfia</taxon>
    </lineage>
</organism>
<feature type="compositionally biased region" description="Polar residues" evidence="1">
    <location>
        <begin position="157"/>
        <end position="169"/>
    </location>
</feature>
<proteinExistence type="predicted"/>
<dbReference type="EMBL" id="ML994614">
    <property type="protein sequence ID" value="KAF2193063.1"/>
    <property type="molecule type" value="Genomic_DNA"/>
</dbReference>
<feature type="region of interest" description="Disordered" evidence="1">
    <location>
        <begin position="1"/>
        <end position="50"/>
    </location>
</feature>
<feature type="compositionally biased region" description="Basic residues" evidence="1">
    <location>
        <begin position="278"/>
        <end position="298"/>
    </location>
</feature>
<feature type="region of interest" description="Disordered" evidence="1">
    <location>
        <begin position="427"/>
        <end position="458"/>
    </location>
</feature>
<evidence type="ECO:0000313" key="3">
    <source>
        <dbReference type="Proteomes" id="UP000800200"/>
    </source>
</evidence>
<reference evidence="2" key="1">
    <citation type="journal article" date="2020" name="Stud. Mycol.">
        <title>101 Dothideomycetes genomes: a test case for predicting lifestyles and emergence of pathogens.</title>
        <authorList>
            <person name="Haridas S."/>
            <person name="Albert R."/>
            <person name="Binder M."/>
            <person name="Bloem J."/>
            <person name="Labutti K."/>
            <person name="Salamov A."/>
            <person name="Andreopoulos B."/>
            <person name="Baker S."/>
            <person name="Barry K."/>
            <person name="Bills G."/>
            <person name="Bluhm B."/>
            <person name="Cannon C."/>
            <person name="Castanera R."/>
            <person name="Culley D."/>
            <person name="Daum C."/>
            <person name="Ezra D."/>
            <person name="Gonzalez J."/>
            <person name="Henrissat B."/>
            <person name="Kuo A."/>
            <person name="Liang C."/>
            <person name="Lipzen A."/>
            <person name="Lutzoni F."/>
            <person name="Magnuson J."/>
            <person name="Mondo S."/>
            <person name="Nolan M."/>
            <person name="Ohm R."/>
            <person name="Pangilinan J."/>
            <person name="Park H.-J."/>
            <person name="Ramirez L."/>
            <person name="Alfaro M."/>
            <person name="Sun H."/>
            <person name="Tritt A."/>
            <person name="Yoshinaga Y."/>
            <person name="Zwiers L.-H."/>
            <person name="Turgeon B."/>
            <person name="Goodwin S."/>
            <person name="Spatafora J."/>
            <person name="Crous P."/>
            <person name="Grigoriev I."/>
        </authorList>
    </citation>
    <scope>NUCLEOTIDE SEQUENCE</scope>
    <source>
        <strain evidence="2">CBS 207.26</strain>
    </source>
</reference>
<feature type="compositionally biased region" description="Pro residues" evidence="1">
    <location>
        <begin position="81"/>
        <end position="90"/>
    </location>
</feature>